<evidence type="ECO:0000313" key="1">
    <source>
        <dbReference type="EMBL" id="PZA16258.1"/>
    </source>
</evidence>
<accession>A0A323V7V8</accession>
<reference evidence="1 2" key="1">
    <citation type="submission" date="2018-06" db="EMBL/GenBank/DDBJ databases">
        <title>Azoarcus communis strain SWub3 genome.</title>
        <authorList>
            <person name="Zorraquino Salvo V."/>
            <person name="Toubiana D."/>
            <person name="Blumwald E."/>
        </authorList>
    </citation>
    <scope>NUCLEOTIDE SEQUENCE [LARGE SCALE GENOMIC DNA]</scope>
    <source>
        <strain evidence="1 2">SWub3</strain>
    </source>
</reference>
<protein>
    <submittedName>
        <fullName evidence="1">Class I SAM-dependent methyltransferase</fullName>
    </submittedName>
</protein>
<keyword evidence="1" id="KW-0808">Transferase</keyword>
<gene>
    <name evidence="1" type="ORF">DNK49_12535</name>
</gene>
<dbReference type="SUPFAM" id="SSF53335">
    <property type="entry name" value="S-adenosyl-L-methionine-dependent methyltransferases"/>
    <property type="match status" value="1"/>
</dbReference>
<dbReference type="Proteomes" id="UP000248259">
    <property type="component" value="Unassembled WGS sequence"/>
</dbReference>
<dbReference type="InterPro" id="IPR029063">
    <property type="entry name" value="SAM-dependent_MTases_sf"/>
</dbReference>
<dbReference type="AlphaFoldDB" id="A0A323V7V8"/>
<sequence length="299" mass="33124">MQQHPLDREAAQQFKHWMALGQPERAAAALWKLLAEEPNLPSAHQALARLRWPGPNYHEWLNWFHQRLQPDLYVEIGVESGASLALVQAASQVIAIDPNPLGNPLEVCGAPARLFRQTSAAFFASVPDGCGLERGFNLAFIDGDHRFESVLEDFIALERHAAPESVVLLHDTLPLTESTSGSVRNTGFYTGDTWKMVPCLRALRPDLHMVTLPVAPSGLTVITGLNPQSTLLQERLPLIRQAYRRLPATQAVESPQRLMLLGQNNWAWMADWLSRAGVQSHKQSDAATGHCGIAHPRQP</sequence>
<evidence type="ECO:0000313" key="2">
    <source>
        <dbReference type="Proteomes" id="UP000248259"/>
    </source>
</evidence>
<name>A0A323V7V8_9RHOO</name>
<keyword evidence="1" id="KW-0489">Methyltransferase</keyword>
<dbReference type="EMBL" id="QKOE01000008">
    <property type="protein sequence ID" value="PZA16258.1"/>
    <property type="molecule type" value="Genomic_DNA"/>
</dbReference>
<dbReference type="RefSeq" id="WP_110525257.1">
    <property type="nucleotide sequence ID" value="NZ_QKOE01000008.1"/>
</dbReference>
<dbReference type="GO" id="GO:0032259">
    <property type="term" value="P:methylation"/>
    <property type="evidence" value="ECO:0007669"/>
    <property type="project" value="UniProtKB-KW"/>
</dbReference>
<dbReference type="Pfam" id="PF13578">
    <property type="entry name" value="Methyltransf_24"/>
    <property type="match status" value="1"/>
</dbReference>
<organism evidence="1 2">
    <name type="scientific">Parazoarcus communis SWub3 = DSM 12120</name>
    <dbReference type="NCBI Taxonomy" id="1121029"/>
    <lineage>
        <taxon>Bacteria</taxon>
        <taxon>Pseudomonadati</taxon>
        <taxon>Pseudomonadota</taxon>
        <taxon>Betaproteobacteria</taxon>
        <taxon>Rhodocyclales</taxon>
        <taxon>Zoogloeaceae</taxon>
        <taxon>Parazoarcus</taxon>
    </lineage>
</organism>
<dbReference type="OrthoDB" id="799111at2"/>
<dbReference type="GO" id="GO:0008168">
    <property type="term" value="F:methyltransferase activity"/>
    <property type="evidence" value="ECO:0007669"/>
    <property type="project" value="UniProtKB-KW"/>
</dbReference>
<dbReference type="Gene3D" id="3.40.50.150">
    <property type="entry name" value="Vaccinia Virus protein VP39"/>
    <property type="match status" value="1"/>
</dbReference>
<proteinExistence type="predicted"/>
<keyword evidence="2" id="KW-1185">Reference proteome</keyword>
<comment type="caution">
    <text evidence="1">The sequence shown here is derived from an EMBL/GenBank/DDBJ whole genome shotgun (WGS) entry which is preliminary data.</text>
</comment>